<comment type="caution">
    <text evidence="1">The sequence shown here is derived from an EMBL/GenBank/DDBJ whole genome shotgun (WGS) entry which is preliminary data.</text>
</comment>
<accession>W4RIS0</accession>
<dbReference type="EMBL" id="BAUW01000006">
    <property type="protein sequence ID" value="GAE44206.1"/>
    <property type="molecule type" value="Genomic_DNA"/>
</dbReference>
<dbReference type="AlphaFoldDB" id="W4RIS0"/>
<organism evidence="1 2">
    <name type="scientific">Mesobacillus boroniphilus JCM 21738</name>
    <dbReference type="NCBI Taxonomy" id="1294265"/>
    <lineage>
        <taxon>Bacteria</taxon>
        <taxon>Bacillati</taxon>
        <taxon>Bacillota</taxon>
        <taxon>Bacilli</taxon>
        <taxon>Bacillales</taxon>
        <taxon>Bacillaceae</taxon>
        <taxon>Mesobacillus</taxon>
    </lineage>
</organism>
<gene>
    <name evidence="1" type="ORF">JCM21738_893</name>
</gene>
<dbReference type="eggNOG" id="ENOG5033CEF">
    <property type="taxonomic scope" value="Bacteria"/>
</dbReference>
<dbReference type="Pfam" id="PF14907">
    <property type="entry name" value="NTP_transf_5"/>
    <property type="match status" value="1"/>
</dbReference>
<name>W4RIS0_9BACI</name>
<proteinExistence type="predicted"/>
<dbReference type="InterPro" id="IPR039498">
    <property type="entry name" value="NTP_transf_5"/>
</dbReference>
<evidence type="ECO:0000313" key="2">
    <source>
        <dbReference type="Proteomes" id="UP000018949"/>
    </source>
</evidence>
<dbReference type="RefSeq" id="WP_023625793.1">
    <property type="nucleotide sequence ID" value="NZ_BAUW01000006.1"/>
</dbReference>
<protein>
    <submittedName>
        <fullName evidence="1">Uncharacterized protein</fullName>
    </submittedName>
</protein>
<keyword evidence="2" id="KW-1185">Reference proteome</keyword>
<dbReference type="Proteomes" id="UP000018949">
    <property type="component" value="Unassembled WGS sequence"/>
</dbReference>
<reference evidence="1 2" key="1">
    <citation type="submission" date="2013-12" db="EMBL/GenBank/DDBJ databases">
        <title>NBRP : Genome information of microbial organism related human and environment.</title>
        <authorList>
            <person name="Hattori M."/>
            <person name="Oshima K."/>
            <person name="Inaba H."/>
            <person name="Suda W."/>
            <person name="Sakamoto M."/>
            <person name="Iino T."/>
            <person name="Kitahara M."/>
            <person name="Oshida Y."/>
            <person name="Iida T."/>
            <person name="Kudo T."/>
            <person name="Itoh T."/>
            <person name="Ahmed I."/>
            <person name="Ohkuma M."/>
        </authorList>
    </citation>
    <scope>NUCLEOTIDE SEQUENCE [LARGE SCALE GENOMIC DNA]</scope>
    <source>
        <strain evidence="1 2">JCM 21738</strain>
    </source>
</reference>
<evidence type="ECO:0000313" key="1">
    <source>
        <dbReference type="EMBL" id="GAE44206.1"/>
    </source>
</evidence>
<sequence>MMNQLVSALYKNKIELPSDEAYYEQLLKNQDIDSIAPQVYHLLKSKGKLEQVPDFFCQYLKEQYFQTMQLNLFVKHETSQILNAFEERGMEVIPLKGVGFAESYFGNLGARKTSDIDLLVKDYDIEAAVELVKQLGFTVEEERIPGHFHCSYSKQLPGSEIPLVVELHWYLLKESTAQFNIEEFWQASKPSAQYLFVKELSSLHVFYMIILHGWRHNLDSLKYHLDIIQLIHFLKDDIDFHLLINIAEKHQTKKRVIRTLSSVYQEFPFLDCNKPFPYKSDRKYLEFSHKKNESSFYKKYTDYIDYQYFSYDTASHTMKEILATILPVKK</sequence>